<organism evidence="4 5">
    <name type="scientific">Leptospira yasudae</name>
    <dbReference type="NCBI Taxonomy" id="2202201"/>
    <lineage>
        <taxon>Bacteria</taxon>
        <taxon>Pseudomonadati</taxon>
        <taxon>Spirochaetota</taxon>
        <taxon>Spirochaetia</taxon>
        <taxon>Leptospirales</taxon>
        <taxon>Leptospiraceae</taxon>
        <taxon>Leptospira</taxon>
    </lineage>
</organism>
<keyword evidence="1" id="KW-0472">Membrane</keyword>
<evidence type="ECO:0000256" key="1">
    <source>
        <dbReference type="PROSITE-ProRule" id="PRU00473"/>
    </source>
</evidence>
<protein>
    <recommendedName>
        <fullName evidence="3">OmpA-like domain-containing protein</fullName>
    </recommendedName>
</protein>
<dbReference type="Pfam" id="PF00691">
    <property type="entry name" value="OmpA"/>
    <property type="match status" value="1"/>
</dbReference>
<dbReference type="Proteomes" id="UP000297613">
    <property type="component" value="Unassembled WGS sequence"/>
</dbReference>
<dbReference type="InterPro" id="IPR050330">
    <property type="entry name" value="Bact_OuterMem_StrucFunc"/>
</dbReference>
<evidence type="ECO:0000256" key="2">
    <source>
        <dbReference type="SAM" id="SignalP"/>
    </source>
</evidence>
<dbReference type="SUPFAM" id="SSF103088">
    <property type="entry name" value="OmpA-like"/>
    <property type="match status" value="1"/>
</dbReference>
<evidence type="ECO:0000259" key="3">
    <source>
        <dbReference type="PROSITE" id="PS51123"/>
    </source>
</evidence>
<dbReference type="PANTHER" id="PTHR30329">
    <property type="entry name" value="STATOR ELEMENT OF FLAGELLAR MOTOR COMPLEX"/>
    <property type="match status" value="1"/>
</dbReference>
<dbReference type="InterPro" id="IPR006665">
    <property type="entry name" value="OmpA-like"/>
</dbReference>
<comment type="caution">
    <text evidence="4">The sequence shown here is derived from an EMBL/GenBank/DDBJ whole genome shotgun (WGS) entry which is preliminary data.</text>
</comment>
<dbReference type="InterPro" id="IPR036737">
    <property type="entry name" value="OmpA-like_sf"/>
</dbReference>
<dbReference type="GO" id="GO:0016020">
    <property type="term" value="C:membrane"/>
    <property type="evidence" value="ECO:0007669"/>
    <property type="project" value="UniProtKB-UniRule"/>
</dbReference>
<dbReference type="CDD" id="cd07185">
    <property type="entry name" value="OmpA_C-like"/>
    <property type="match status" value="1"/>
</dbReference>
<proteinExistence type="predicted"/>
<sequence length="592" mass="67437">MRNGIRLTKTAVLFLLLISFQLRADSFIKTNSDSFSPNWDGKNDVLEFKISKSALPRLADWELVVKNSADDVVKTFKADHRRKKGFSLLPFLQDDSKLSPLEIGIPESIFWSGDDSKGFLLPDGEYKYRLRFVTENKENLLSEEKTVVLDSRPPSSEIGAKTRVLFLGGDRNSSRINISQKVSGESSDFFTGEFLDSEGKIVKSYTWKQKDVPYILSWDGTDYTNKQLSGGIYKYRLVGSDKARNESVSTLSDLTIRTETIGVDSFSDSKLYSYLPGSSKNSARFSFYISPKIKSDSYEIEIFQKKGNEEKSVYRFRDTGEPNAEWKWDLRNQAGDLVGDGTYFYRLTVHSRYERHQSIPSSFEVSKESFDLDVSVSTKEFTPDNDGKNDLMKILLSHSGIPLQSWEITLYEIPPYTSLKRKIKTWNGEGQPGSEILWEGLDESGVRVGSLSEFYFEWKYTDIFGRESTGKGADFKTGILILEEEGALRISVPESQVEARWWSLPGKIRSVLNEFPGYKIELQSHTSHQGDEEVNQVASEDRARNAFEYFFSKSVPFGRIRFRGYGETLPLIPGSGKYEADKNQRIDFFLSP</sequence>
<evidence type="ECO:0000313" key="5">
    <source>
        <dbReference type="Proteomes" id="UP000297613"/>
    </source>
</evidence>
<gene>
    <name evidence="4" type="ORF">EHQ83_06175</name>
</gene>
<dbReference type="EMBL" id="RQGM01000024">
    <property type="protein sequence ID" value="TGL85826.1"/>
    <property type="molecule type" value="Genomic_DNA"/>
</dbReference>
<feature type="chain" id="PRO_5044426060" description="OmpA-like domain-containing protein" evidence="2">
    <location>
        <begin position="25"/>
        <end position="592"/>
    </location>
</feature>
<accession>A0A6N4QHY8</accession>
<name>A0A6N4QHY8_9LEPT</name>
<reference evidence="4 5" key="1">
    <citation type="journal article" date="2019" name="PLoS Negl. Trop. Dis.">
        <title>Revisiting the worldwide diversity of Leptospira species in the environment.</title>
        <authorList>
            <person name="Vincent A.T."/>
            <person name="Schiettekatte O."/>
            <person name="Bourhy P."/>
            <person name="Veyrier F.J."/>
            <person name="Picardeau M."/>
        </authorList>
    </citation>
    <scope>NUCLEOTIDE SEQUENCE [LARGE SCALE GENOMIC DNA]</scope>
    <source>
        <strain evidence="4 5">201702445</strain>
    </source>
</reference>
<dbReference type="PANTHER" id="PTHR30329:SF21">
    <property type="entry name" value="LIPOPROTEIN YIAD-RELATED"/>
    <property type="match status" value="1"/>
</dbReference>
<feature type="signal peptide" evidence="2">
    <location>
        <begin position="1"/>
        <end position="24"/>
    </location>
</feature>
<feature type="domain" description="OmpA-like" evidence="3">
    <location>
        <begin position="477"/>
        <end position="592"/>
    </location>
</feature>
<dbReference type="Gene3D" id="3.30.1330.60">
    <property type="entry name" value="OmpA-like domain"/>
    <property type="match status" value="1"/>
</dbReference>
<dbReference type="AlphaFoldDB" id="A0A6N4QHY8"/>
<keyword evidence="2" id="KW-0732">Signal</keyword>
<dbReference type="PROSITE" id="PS51123">
    <property type="entry name" value="OMPA_2"/>
    <property type="match status" value="1"/>
</dbReference>
<evidence type="ECO:0000313" key="4">
    <source>
        <dbReference type="EMBL" id="TGL85826.1"/>
    </source>
</evidence>
<dbReference type="RefSeq" id="WP_135574064.1">
    <property type="nucleotide sequence ID" value="NZ_RQGK01000027.1"/>
</dbReference>
<dbReference type="Gene3D" id="2.60.40.4070">
    <property type="match status" value="3"/>
</dbReference>